<sequence>MDESQQSCMADTVALQCLSALVMDLSSNKISTLNAEMFLHLISLAKLDLSGNPFFCDCNLAWLPRWVEERNVKVSRPSETQCAQPLELADLPVFNVSFSDATCGADYIACLPDNSTGGAESIVRFTSRLPQNLTEEMCSALCYADGQDYGGFSEEADCFCGFALEPNVSSGCLPFCARPLAGPLCGGPTLLSRVFPAVLPVSLEGPGTPCSAYQEVAFILHLPVAVGTIQWDFGDETGLFNTTKTTILQVYTLPGLFDVTATVFVGNRFISAQTEIEVLASPEEMALQCPSLVKTNESLQLHIKNRGGTGLSVAYNITVQDQEPGRGEE</sequence>
<gene>
    <name evidence="8" type="primary">PKD1</name>
    <name evidence="8" type="ORF">L345_10623</name>
</gene>
<dbReference type="GO" id="GO:0005886">
    <property type="term" value="C:plasma membrane"/>
    <property type="evidence" value="ECO:0007669"/>
    <property type="project" value="TreeGrafter"/>
</dbReference>
<dbReference type="InterPro" id="IPR000483">
    <property type="entry name" value="Cys-rich_flank_reg_C"/>
</dbReference>
<dbReference type="GO" id="GO:0007166">
    <property type="term" value="P:cell surface receptor signaling pathway"/>
    <property type="evidence" value="ECO:0007669"/>
    <property type="project" value="TreeGrafter"/>
</dbReference>
<dbReference type="Pfam" id="PF13855">
    <property type="entry name" value="LRR_8"/>
    <property type="match status" value="1"/>
</dbReference>
<keyword evidence="4" id="KW-0677">Repeat</keyword>
<dbReference type="PANTHER" id="PTHR45930">
    <property type="entry name" value="G-PROTEIN COUPLED RECEPTOR 124-LIKE PROTEIN"/>
    <property type="match status" value="1"/>
</dbReference>
<accession>V8NPZ7</accession>
<dbReference type="InterPro" id="IPR035986">
    <property type="entry name" value="PKD_dom_sf"/>
</dbReference>
<feature type="domain" description="PKD" evidence="6">
    <location>
        <begin position="228"/>
        <end position="263"/>
    </location>
</feature>
<keyword evidence="9" id="KW-1185">Reference proteome</keyword>
<comment type="similarity">
    <text evidence="1">Belongs to the G-protein coupled receptor 2 family. Adhesion G-protein coupled receptor (ADGR) subfamily.</text>
</comment>
<dbReference type="Pfam" id="PF00801">
    <property type="entry name" value="PKD"/>
    <property type="match status" value="1"/>
</dbReference>
<dbReference type="SMART" id="SM00082">
    <property type="entry name" value="LRRCT"/>
    <property type="match status" value="1"/>
</dbReference>
<dbReference type="SUPFAM" id="SSF52058">
    <property type="entry name" value="L domain-like"/>
    <property type="match status" value="1"/>
</dbReference>
<feature type="domain" description="WSC" evidence="7">
    <location>
        <begin position="104"/>
        <end position="197"/>
    </location>
</feature>
<dbReference type="Proteomes" id="UP000018936">
    <property type="component" value="Unassembled WGS sequence"/>
</dbReference>
<evidence type="ECO:0000256" key="1">
    <source>
        <dbReference type="ARBA" id="ARBA00007343"/>
    </source>
</evidence>
<dbReference type="InterPro" id="IPR001611">
    <property type="entry name" value="Leu-rich_rpt"/>
</dbReference>
<keyword evidence="2" id="KW-0433">Leucine-rich repeat</keyword>
<keyword evidence="5" id="KW-0675">Receptor</keyword>
<dbReference type="SUPFAM" id="SSF49299">
    <property type="entry name" value="PKD domain"/>
    <property type="match status" value="1"/>
</dbReference>
<dbReference type="AlphaFoldDB" id="V8NPZ7"/>
<dbReference type="PANTHER" id="PTHR45930:SF4">
    <property type="entry name" value="ADHESION G PROTEIN-COUPLED RECEPTOR A3"/>
    <property type="match status" value="1"/>
</dbReference>
<comment type="caution">
    <text evidence="8">The sequence shown here is derived from an EMBL/GenBank/DDBJ whole genome shotgun (WGS) entry which is preliminary data.</text>
</comment>
<dbReference type="PROSITE" id="PS51212">
    <property type="entry name" value="WSC"/>
    <property type="match status" value="1"/>
</dbReference>
<evidence type="ECO:0000256" key="5">
    <source>
        <dbReference type="ARBA" id="ARBA00023170"/>
    </source>
</evidence>
<evidence type="ECO:0000313" key="8">
    <source>
        <dbReference type="EMBL" id="ETE63617.1"/>
    </source>
</evidence>
<reference evidence="8 9" key="1">
    <citation type="journal article" date="2013" name="Proc. Natl. Acad. Sci. U.S.A.">
        <title>The king cobra genome reveals dynamic gene evolution and adaptation in the snake venom system.</title>
        <authorList>
            <person name="Vonk F.J."/>
            <person name="Casewell N.R."/>
            <person name="Henkel C.V."/>
            <person name="Heimberg A.M."/>
            <person name="Jansen H.J."/>
            <person name="McCleary R.J."/>
            <person name="Kerkkamp H.M."/>
            <person name="Vos R.A."/>
            <person name="Guerreiro I."/>
            <person name="Calvete J.J."/>
            <person name="Wuster W."/>
            <person name="Woods A.E."/>
            <person name="Logan J.M."/>
            <person name="Harrison R.A."/>
            <person name="Castoe T.A."/>
            <person name="de Koning A.P."/>
            <person name="Pollock D.D."/>
            <person name="Yandell M."/>
            <person name="Calderon D."/>
            <person name="Renjifo C."/>
            <person name="Currier R.B."/>
            <person name="Salgado D."/>
            <person name="Pla D."/>
            <person name="Sanz L."/>
            <person name="Hyder A.S."/>
            <person name="Ribeiro J.M."/>
            <person name="Arntzen J.W."/>
            <person name="van den Thillart G.E."/>
            <person name="Boetzer M."/>
            <person name="Pirovano W."/>
            <person name="Dirks R.P."/>
            <person name="Spaink H.P."/>
            <person name="Duboule D."/>
            <person name="McGlinn E."/>
            <person name="Kini R.M."/>
            <person name="Richardson M.K."/>
        </authorList>
    </citation>
    <scope>NUCLEOTIDE SEQUENCE</scope>
    <source>
        <tissue evidence="8">Blood</tissue>
    </source>
</reference>
<evidence type="ECO:0000256" key="3">
    <source>
        <dbReference type="ARBA" id="ARBA00022729"/>
    </source>
</evidence>
<name>V8NPZ7_OPHHA</name>
<evidence type="ECO:0000259" key="7">
    <source>
        <dbReference type="PROSITE" id="PS51212"/>
    </source>
</evidence>
<evidence type="ECO:0000256" key="2">
    <source>
        <dbReference type="ARBA" id="ARBA00022614"/>
    </source>
</evidence>
<dbReference type="InterPro" id="IPR002889">
    <property type="entry name" value="WSC_carb-bd"/>
</dbReference>
<dbReference type="Gene3D" id="2.60.40.10">
    <property type="entry name" value="Immunoglobulins"/>
    <property type="match status" value="1"/>
</dbReference>
<dbReference type="CDD" id="cd00146">
    <property type="entry name" value="PKD"/>
    <property type="match status" value="1"/>
</dbReference>
<protein>
    <submittedName>
        <fullName evidence="8">Polycystin-1</fullName>
    </submittedName>
</protein>
<proteinExistence type="inferred from homology"/>
<dbReference type="InterPro" id="IPR000601">
    <property type="entry name" value="PKD_dom"/>
</dbReference>
<evidence type="ECO:0000313" key="9">
    <source>
        <dbReference type="Proteomes" id="UP000018936"/>
    </source>
</evidence>
<evidence type="ECO:0000256" key="4">
    <source>
        <dbReference type="ARBA" id="ARBA00022737"/>
    </source>
</evidence>
<organism evidence="8 9">
    <name type="scientific">Ophiophagus hannah</name>
    <name type="common">King cobra</name>
    <name type="synonym">Naja hannah</name>
    <dbReference type="NCBI Taxonomy" id="8665"/>
    <lineage>
        <taxon>Eukaryota</taxon>
        <taxon>Metazoa</taxon>
        <taxon>Chordata</taxon>
        <taxon>Craniata</taxon>
        <taxon>Vertebrata</taxon>
        <taxon>Euteleostomi</taxon>
        <taxon>Lepidosauria</taxon>
        <taxon>Squamata</taxon>
        <taxon>Bifurcata</taxon>
        <taxon>Unidentata</taxon>
        <taxon>Episquamata</taxon>
        <taxon>Toxicofera</taxon>
        <taxon>Serpentes</taxon>
        <taxon>Colubroidea</taxon>
        <taxon>Elapidae</taxon>
        <taxon>Elapinae</taxon>
        <taxon>Ophiophagus</taxon>
    </lineage>
</organism>
<dbReference type="Gene3D" id="3.80.10.10">
    <property type="entry name" value="Ribonuclease Inhibitor"/>
    <property type="match status" value="1"/>
</dbReference>
<dbReference type="PROSITE" id="PS50093">
    <property type="entry name" value="PKD"/>
    <property type="match status" value="1"/>
</dbReference>
<keyword evidence="3" id="KW-0732">Signal</keyword>
<dbReference type="SMART" id="SM00321">
    <property type="entry name" value="WSC"/>
    <property type="match status" value="1"/>
</dbReference>
<dbReference type="InterPro" id="IPR013783">
    <property type="entry name" value="Ig-like_fold"/>
</dbReference>
<evidence type="ECO:0000259" key="6">
    <source>
        <dbReference type="PROSITE" id="PS50093"/>
    </source>
</evidence>
<dbReference type="InterPro" id="IPR032675">
    <property type="entry name" value="LRR_dom_sf"/>
</dbReference>
<dbReference type="InterPro" id="IPR051963">
    <property type="entry name" value="Adhesion_GPCR_A"/>
</dbReference>
<dbReference type="EMBL" id="AZIM01002653">
    <property type="protein sequence ID" value="ETE63617.1"/>
    <property type="molecule type" value="Genomic_DNA"/>
</dbReference>
<feature type="non-terminal residue" evidence="8">
    <location>
        <position position="1"/>
    </location>
</feature>
<dbReference type="OrthoDB" id="9428562at2759"/>